<dbReference type="InterPro" id="IPR018060">
    <property type="entry name" value="HTH_AraC"/>
</dbReference>
<dbReference type="InterPro" id="IPR020449">
    <property type="entry name" value="Tscrpt_reg_AraC-type_HTH"/>
</dbReference>
<keyword evidence="2" id="KW-0238">DNA-binding</keyword>
<dbReference type="Gene3D" id="1.10.10.60">
    <property type="entry name" value="Homeodomain-like"/>
    <property type="match status" value="1"/>
</dbReference>
<evidence type="ECO:0000313" key="6">
    <source>
        <dbReference type="EMBL" id="MCC3297962.1"/>
    </source>
</evidence>
<dbReference type="AlphaFoldDB" id="A0A9X1MEP5"/>
<dbReference type="GO" id="GO:0003700">
    <property type="term" value="F:DNA-binding transcription factor activity"/>
    <property type="evidence" value="ECO:0007669"/>
    <property type="project" value="InterPro"/>
</dbReference>
<comment type="caution">
    <text evidence="6">The sequence shown here is derived from an EMBL/GenBank/DDBJ whole genome shotgun (WGS) entry which is preliminary data.</text>
</comment>
<dbReference type="Pfam" id="PF14525">
    <property type="entry name" value="AraC_binding_2"/>
    <property type="match status" value="1"/>
</dbReference>
<proteinExistence type="predicted"/>
<dbReference type="Proteomes" id="UP001139158">
    <property type="component" value="Unassembled WGS sequence"/>
</dbReference>
<feature type="region of interest" description="Disordered" evidence="4">
    <location>
        <begin position="1"/>
        <end position="21"/>
    </location>
</feature>
<evidence type="ECO:0000256" key="3">
    <source>
        <dbReference type="ARBA" id="ARBA00023163"/>
    </source>
</evidence>
<evidence type="ECO:0000313" key="7">
    <source>
        <dbReference type="Proteomes" id="UP001139158"/>
    </source>
</evidence>
<evidence type="ECO:0000256" key="2">
    <source>
        <dbReference type="ARBA" id="ARBA00023125"/>
    </source>
</evidence>
<dbReference type="EMBL" id="JAJFZV010000009">
    <property type="protein sequence ID" value="MCC3297962.1"/>
    <property type="molecule type" value="Genomic_DNA"/>
</dbReference>
<keyword evidence="3" id="KW-0804">Transcription</keyword>
<dbReference type="SMART" id="SM00342">
    <property type="entry name" value="HTH_ARAC"/>
    <property type="match status" value="1"/>
</dbReference>
<keyword evidence="7" id="KW-1185">Reference proteome</keyword>
<keyword evidence="1" id="KW-0805">Transcription regulation</keyword>
<gene>
    <name evidence="6" type="ORF">LJ757_09115</name>
</gene>
<dbReference type="PROSITE" id="PS01124">
    <property type="entry name" value="HTH_ARAC_FAMILY_2"/>
    <property type="match status" value="1"/>
</dbReference>
<dbReference type="PANTHER" id="PTHR46796:SF6">
    <property type="entry name" value="ARAC SUBFAMILY"/>
    <property type="match status" value="1"/>
</dbReference>
<dbReference type="InterPro" id="IPR035418">
    <property type="entry name" value="AraC-bd_2"/>
</dbReference>
<dbReference type="SUPFAM" id="SSF46689">
    <property type="entry name" value="Homeodomain-like"/>
    <property type="match status" value="2"/>
</dbReference>
<dbReference type="PANTHER" id="PTHR46796">
    <property type="entry name" value="HTH-TYPE TRANSCRIPTIONAL ACTIVATOR RHAS-RELATED"/>
    <property type="match status" value="1"/>
</dbReference>
<evidence type="ECO:0000259" key="5">
    <source>
        <dbReference type="PROSITE" id="PS01124"/>
    </source>
</evidence>
<evidence type="ECO:0000256" key="4">
    <source>
        <dbReference type="SAM" id="MobiDB-lite"/>
    </source>
</evidence>
<accession>A0A9X1MEP5</accession>
<protein>
    <submittedName>
        <fullName evidence="6">AraC family transcriptional regulator</fullName>
    </submittedName>
</protein>
<dbReference type="PRINTS" id="PR00032">
    <property type="entry name" value="HTHARAC"/>
</dbReference>
<name>A0A9X1MEP5_9MICC</name>
<reference evidence="6" key="1">
    <citation type="submission" date="2021-10" db="EMBL/GenBank/DDBJ databases">
        <title>Novel species in genus Arthrobacter.</title>
        <authorList>
            <person name="Liu Y."/>
        </authorList>
    </citation>
    <scope>NUCLEOTIDE SEQUENCE</scope>
    <source>
        <strain evidence="6">Zg-Y453</strain>
    </source>
</reference>
<dbReference type="GO" id="GO:0043565">
    <property type="term" value="F:sequence-specific DNA binding"/>
    <property type="evidence" value="ECO:0007669"/>
    <property type="project" value="InterPro"/>
</dbReference>
<sequence>MPVSTPLTHGGPVHRAPAGDCRTSRFSTAQAPLAQRLDLWEEYNEQALFGLRCSTLSERSLLATQTNLELPRIRLTHISGNDHVIERAPENIRRNPVDAVMLCLLLEGKAFFYHDAGCETLTAGEAVVYDANRPFMYGFSTDMRQVIVEVPRAVLRELEVREDYFKPRVLHIAGSPAATHAAATATAVLGAFRNPVADSAELETNVLELFSLVTGDPGAAPSLAYLAAARDYIRANLGSPDLSLARVARAVGISERHLTRVFTDAGTTPAKYVLESRLARARELLAVPGLAAASITEVAASVGFVSAAHFSRTFRHQYGCTPREARQFPPASPDAGPA</sequence>
<dbReference type="InterPro" id="IPR018062">
    <property type="entry name" value="HTH_AraC-typ_CS"/>
</dbReference>
<dbReference type="PROSITE" id="PS00041">
    <property type="entry name" value="HTH_ARAC_FAMILY_1"/>
    <property type="match status" value="1"/>
</dbReference>
<dbReference type="Pfam" id="PF12833">
    <property type="entry name" value="HTH_18"/>
    <property type="match status" value="1"/>
</dbReference>
<feature type="domain" description="HTH araC/xylS-type" evidence="5">
    <location>
        <begin position="227"/>
        <end position="328"/>
    </location>
</feature>
<organism evidence="6 7">
    <name type="scientific">Arthrobacter caoxuetaonis</name>
    <dbReference type="NCBI Taxonomy" id="2886935"/>
    <lineage>
        <taxon>Bacteria</taxon>
        <taxon>Bacillati</taxon>
        <taxon>Actinomycetota</taxon>
        <taxon>Actinomycetes</taxon>
        <taxon>Micrococcales</taxon>
        <taxon>Micrococcaceae</taxon>
        <taxon>Arthrobacter</taxon>
    </lineage>
</organism>
<evidence type="ECO:0000256" key="1">
    <source>
        <dbReference type="ARBA" id="ARBA00023015"/>
    </source>
</evidence>
<dbReference type="InterPro" id="IPR050204">
    <property type="entry name" value="AraC_XylS_family_regulators"/>
</dbReference>
<dbReference type="InterPro" id="IPR009057">
    <property type="entry name" value="Homeodomain-like_sf"/>
</dbReference>
<dbReference type="RefSeq" id="WP_227895838.1">
    <property type="nucleotide sequence ID" value="NZ_CP099466.1"/>
</dbReference>